<reference evidence="4" key="1">
    <citation type="submission" date="2025-08" db="UniProtKB">
        <authorList>
            <consortium name="RefSeq"/>
        </authorList>
    </citation>
    <scope>IDENTIFICATION</scope>
    <source>
        <tissue evidence="4">Whole body</tissue>
    </source>
</reference>
<evidence type="ECO:0000256" key="1">
    <source>
        <dbReference type="SAM" id="MobiDB-lite"/>
    </source>
</evidence>
<dbReference type="OrthoDB" id="441971at2759"/>
<accession>A0A6J1PRR0</accession>
<dbReference type="InterPro" id="IPR001584">
    <property type="entry name" value="Integrase_cat-core"/>
</dbReference>
<feature type="region of interest" description="Disordered" evidence="1">
    <location>
        <begin position="1"/>
        <end position="25"/>
    </location>
</feature>
<dbReference type="Proteomes" id="UP000504618">
    <property type="component" value="Unplaced"/>
</dbReference>
<protein>
    <submittedName>
        <fullName evidence="4">SCAN domain-containing protein 3-like</fullName>
    </submittedName>
</protein>
<evidence type="ECO:0000313" key="3">
    <source>
        <dbReference type="Proteomes" id="UP000504618"/>
    </source>
</evidence>
<dbReference type="GO" id="GO:0003676">
    <property type="term" value="F:nucleic acid binding"/>
    <property type="evidence" value="ECO:0007669"/>
    <property type="project" value="InterPro"/>
</dbReference>
<keyword evidence="3" id="KW-1185">Reference proteome</keyword>
<dbReference type="InterPro" id="IPR012337">
    <property type="entry name" value="RNaseH-like_sf"/>
</dbReference>
<sequence length="319" mass="35851">MWPGLKLVHGKPRHSQSQGSVERSNQDVRDMLVAWMLDNNTKQWSEGLRFIQSKKNRSLHEGIKKSPYEAMFGMKQRIGLADSSLEKETYESLETEEDLERILDGITTGPDNETEDNLYNTDLCAICEECGILVTCQKCSLKVHVKCGIETEDQVVCSRCNRTDAIRDQREDAKSGLEKQAAKMLSLSCQKLPPVEVGQNVVVKVPDVDRGRLAPRNVLPAVLSVNECGLYKLGTKNGELERLYSRNEFTFADSNFIKLSEVPSTLLNLRQASVLASGSKQGFVMCNCKRYCISKKCNCRSKEVLCNSKCHNNSECKNK</sequence>
<dbReference type="SUPFAM" id="SSF53098">
    <property type="entry name" value="Ribonuclease H-like"/>
    <property type="match status" value="1"/>
</dbReference>
<dbReference type="InterPro" id="IPR036397">
    <property type="entry name" value="RNaseH_sf"/>
</dbReference>
<feature type="domain" description="Integrase catalytic" evidence="2">
    <location>
        <begin position="1"/>
        <end position="75"/>
    </location>
</feature>
<evidence type="ECO:0000313" key="4">
    <source>
        <dbReference type="RefSeq" id="XP_024871705.1"/>
    </source>
</evidence>
<evidence type="ECO:0000259" key="2">
    <source>
        <dbReference type="PROSITE" id="PS50994"/>
    </source>
</evidence>
<name>A0A6J1PRR0_9HYME</name>
<organism evidence="3 4">
    <name type="scientific">Temnothorax curvispinosus</name>
    <dbReference type="NCBI Taxonomy" id="300111"/>
    <lineage>
        <taxon>Eukaryota</taxon>
        <taxon>Metazoa</taxon>
        <taxon>Ecdysozoa</taxon>
        <taxon>Arthropoda</taxon>
        <taxon>Hexapoda</taxon>
        <taxon>Insecta</taxon>
        <taxon>Pterygota</taxon>
        <taxon>Neoptera</taxon>
        <taxon>Endopterygota</taxon>
        <taxon>Hymenoptera</taxon>
        <taxon>Apocrita</taxon>
        <taxon>Aculeata</taxon>
        <taxon>Formicoidea</taxon>
        <taxon>Formicidae</taxon>
        <taxon>Myrmicinae</taxon>
        <taxon>Temnothorax</taxon>
    </lineage>
</organism>
<dbReference type="GeneID" id="112454499"/>
<dbReference type="Gene3D" id="3.30.420.10">
    <property type="entry name" value="Ribonuclease H-like superfamily/Ribonuclease H"/>
    <property type="match status" value="1"/>
</dbReference>
<dbReference type="AlphaFoldDB" id="A0A6J1PRR0"/>
<proteinExistence type="predicted"/>
<dbReference type="RefSeq" id="XP_024871705.1">
    <property type="nucleotide sequence ID" value="XM_025015937.1"/>
</dbReference>
<dbReference type="GO" id="GO:0015074">
    <property type="term" value="P:DNA integration"/>
    <property type="evidence" value="ECO:0007669"/>
    <property type="project" value="InterPro"/>
</dbReference>
<gene>
    <name evidence="4" type="primary">LOC112454499</name>
</gene>
<dbReference type="PROSITE" id="PS50994">
    <property type="entry name" value="INTEGRASE"/>
    <property type="match status" value="1"/>
</dbReference>